<evidence type="ECO:0000259" key="3">
    <source>
        <dbReference type="PROSITE" id="PS50157"/>
    </source>
</evidence>
<feature type="compositionally biased region" description="Polar residues" evidence="2">
    <location>
        <begin position="335"/>
        <end position="346"/>
    </location>
</feature>
<gene>
    <name evidence="4" type="ORF">LUZ62_036349</name>
</gene>
<keyword evidence="1" id="KW-0862">Zinc</keyword>
<feature type="region of interest" description="Disordered" evidence="2">
    <location>
        <begin position="1"/>
        <end position="27"/>
    </location>
</feature>
<feature type="region of interest" description="Disordered" evidence="2">
    <location>
        <begin position="299"/>
        <end position="568"/>
    </location>
</feature>
<dbReference type="PANTHER" id="PTHR36055">
    <property type="entry name" value="C2H2-LIKE ZINC FINGER PROTEIN"/>
    <property type="match status" value="1"/>
</dbReference>
<feature type="compositionally biased region" description="Basic residues" evidence="2">
    <location>
        <begin position="300"/>
        <end position="310"/>
    </location>
</feature>
<keyword evidence="1" id="KW-0479">Metal-binding</keyword>
<dbReference type="PROSITE" id="PS00028">
    <property type="entry name" value="ZINC_FINGER_C2H2_1"/>
    <property type="match status" value="1"/>
</dbReference>
<feature type="compositionally biased region" description="Basic and acidic residues" evidence="2">
    <location>
        <begin position="602"/>
        <end position="624"/>
    </location>
</feature>
<feature type="region of interest" description="Disordered" evidence="2">
    <location>
        <begin position="602"/>
        <end position="640"/>
    </location>
</feature>
<keyword evidence="5" id="KW-1185">Reference proteome</keyword>
<feature type="region of interest" description="Disordered" evidence="2">
    <location>
        <begin position="681"/>
        <end position="714"/>
    </location>
</feature>
<organism evidence="4 5">
    <name type="scientific">Rhynchospora pubera</name>
    <dbReference type="NCBI Taxonomy" id="906938"/>
    <lineage>
        <taxon>Eukaryota</taxon>
        <taxon>Viridiplantae</taxon>
        <taxon>Streptophyta</taxon>
        <taxon>Embryophyta</taxon>
        <taxon>Tracheophyta</taxon>
        <taxon>Spermatophyta</taxon>
        <taxon>Magnoliopsida</taxon>
        <taxon>Liliopsida</taxon>
        <taxon>Poales</taxon>
        <taxon>Cyperaceae</taxon>
        <taxon>Cyperoideae</taxon>
        <taxon>Rhynchosporeae</taxon>
        <taxon>Rhynchospora</taxon>
    </lineage>
</organism>
<dbReference type="Proteomes" id="UP001140206">
    <property type="component" value="Chromosome 2"/>
</dbReference>
<evidence type="ECO:0000256" key="2">
    <source>
        <dbReference type="SAM" id="MobiDB-lite"/>
    </source>
</evidence>
<accession>A0AAV8F390</accession>
<sequence>MALAKVNRPTTLPVAEKERKGSLDNLFAQKTEKDPFLSLSKTSENSFQWLHLLHALDQGKQDNGTEKKEAQPIDSHEKYLPGWPLVPSTLSKMEMQKCERCSKEFCSTINYRRHIRTHRRSPNIEMDFQKNRDQVGEFWDKLSLEEVKNIVSLDDVDIEGTSGSTILKYLSLWNNKPNISSLPSVYIKAGGLLSEIVQGKPGCLPLTSNVFFCILDDASENTFMCAGNVTLVQKFLFDGDAEKIITEMKNLAACLSYLLELKLVRAWLADKAAEALRCQKMLVEEEEAAQKRRSELLEKKRLKKLRQKRDKQKDASEPGSKASPEMIEDAIASPGVQSPTAQSESGSPIVEEPTTKDASEPSSKAPPEMIEDAIVSPGARSPTAQSESASSCVEETTTKVASEPGSKAPPDIKEGAVVSPKVRSPTTKSESGSSSVEEATTKNASEPDSKAPPEVIEDAVVSPRVRSPTAKSESGSSSVEEATTHSVRVKPEMNHDEVEDPDLVVDGVNVEDTKSVVDAEIKQEHPSDSNCIVDPEIKQENPSDTTRLAEPEKKQEHPCDKVDIKNERGPISSESLEVLIGSISVSVEDSSLVGSGLTHLRSVDRKENRLSKDTRRGLAEREKNSIQSESVGSYEKGDEMLDMEEPSVEWRNMVPGPRLFSPKEAAALLALRWREAIASDHVTLDSSPKRAARDMVDPGDTVSSATKPKPKPRK</sequence>
<evidence type="ECO:0000256" key="1">
    <source>
        <dbReference type="PROSITE-ProRule" id="PRU00042"/>
    </source>
</evidence>
<proteinExistence type="predicted"/>
<reference evidence="4" key="1">
    <citation type="submission" date="2022-08" db="EMBL/GenBank/DDBJ databases">
        <authorList>
            <person name="Marques A."/>
        </authorList>
    </citation>
    <scope>NUCLEOTIDE SEQUENCE</scope>
    <source>
        <strain evidence="4">RhyPub2mFocal</strain>
        <tissue evidence="4">Leaves</tissue>
    </source>
</reference>
<dbReference type="AlphaFoldDB" id="A0AAV8F390"/>
<protein>
    <recommendedName>
        <fullName evidence="3">C2H2-type domain-containing protein</fullName>
    </recommendedName>
</protein>
<feature type="domain" description="C2H2-type" evidence="3">
    <location>
        <begin position="96"/>
        <end position="123"/>
    </location>
</feature>
<comment type="caution">
    <text evidence="4">The sequence shown here is derived from an EMBL/GenBank/DDBJ whole genome shotgun (WGS) entry which is preliminary data.</text>
</comment>
<dbReference type="PANTHER" id="PTHR36055:SF1">
    <property type="entry name" value="C2H2-LIKE ZINC FINGER PROTEIN"/>
    <property type="match status" value="1"/>
</dbReference>
<keyword evidence="1" id="KW-0863">Zinc-finger</keyword>
<feature type="compositionally biased region" description="Polar residues" evidence="2">
    <location>
        <begin position="469"/>
        <end position="486"/>
    </location>
</feature>
<feature type="compositionally biased region" description="Basic and acidic residues" evidence="2">
    <location>
        <begin position="687"/>
        <end position="696"/>
    </location>
</feature>
<feature type="compositionally biased region" description="Low complexity" evidence="2">
    <location>
        <begin position="424"/>
        <end position="438"/>
    </location>
</feature>
<dbReference type="GO" id="GO:0008270">
    <property type="term" value="F:zinc ion binding"/>
    <property type="evidence" value="ECO:0007669"/>
    <property type="project" value="UniProtKB-KW"/>
</dbReference>
<feature type="compositionally biased region" description="Basic and acidic residues" evidence="2">
    <location>
        <begin position="535"/>
        <end position="568"/>
    </location>
</feature>
<dbReference type="EMBL" id="JAMFTS010000002">
    <property type="protein sequence ID" value="KAJ4785103.1"/>
    <property type="molecule type" value="Genomic_DNA"/>
</dbReference>
<dbReference type="InterPro" id="IPR013087">
    <property type="entry name" value="Znf_C2H2_type"/>
</dbReference>
<evidence type="ECO:0000313" key="5">
    <source>
        <dbReference type="Proteomes" id="UP001140206"/>
    </source>
</evidence>
<name>A0AAV8F390_9POAL</name>
<feature type="compositionally biased region" description="Polar residues" evidence="2">
    <location>
        <begin position="382"/>
        <end position="400"/>
    </location>
</feature>
<feature type="compositionally biased region" description="Basic and acidic residues" evidence="2">
    <location>
        <begin position="511"/>
        <end position="527"/>
    </location>
</feature>
<dbReference type="PROSITE" id="PS50157">
    <property type="entry name" value="ZINC_FINGER_C2H2_2"/>
    <property type="match status" value="1"/>
</dbReference>
<evidence type="ECO:0000313" key="4">
    <source>
        <dbReference type="EMBL" id="KAJ4785103.1"/>
    </source>
</evidence>